<name>A0AAW8NEU6_PSEOX</name>
<evidence type="ECO:0000313" key="2">
    <source>
        <dbReference type="Proteomes" id="UP001262032"/>
    </source>
</evidence>
<reference evidence="1" key="1">
    <citation type="submission" date="2023-07" db="EMBL/GenBank/DDBJ databases">
        <title>Sorghum-associated microbial communities from plants grown in Nebraska, USA.</title>
        <authorList>
            <person name="Schachtman D."/>
        </authorList>
    </citation>
    <scope>NUCLEOTIDE SEQUENCE</scope>
    <source>
        <strain evidence="1">BE261</strain>
    </source>
</reference>
<dbReference type="GeneID" id="97423839"/>
<dbReference type="AlphaFoldDB" id="A0AAW8NEU6"/>
<dbReference type="EMBL" id="JAVDWN010000014">
    <property type="protein sequence ID" value="MDR7165390.1"/>
    <property type="molecule type" value="Genomic_DNA"/>
</dbReference>
<evidence type="ECO:0000313" key="1">
    <source>
        <dbReference type="EMBL" id="MDR7165390.1"/>
    </source>
</evidence>
<dbReference type="RefSeq" id="WP_310113621.1">
    <property type="nucleotide sequence ID" value="NZ_JAVDTN010000014.1"/>
</dbReference>
<accession>A0AAW8NEU6</accession>
<proteinExistence type="predicted"/>
<protein>
    <submittedName>
        <fullName evidence="1">Uncharacterized protein</fullName>
    </submittedName>
</protein>
<comment type="caution">
    <text evidence="1">The sequence shown here is derived from an EMBL/GenBank/DDBJ whole genome shotgun (WGS) entry which is preliminary data.</text>
</comment>
<gene>
    <name evidence="1" type="ORF">J2X12_003439</name>
</gene>
<organism evidence="1 2">
    <name type="scientific">Pseudarthrobacter oxydans</name>
    <name type="common">Arthrobacter oxydans</name>
    <dbReference type="NCBI Taxonomy" id="1671"/>
    <lineage>
        <taxon>Bacteria</taxon>
        <taxon>Bacillati</taxon>
        <taxon>Actinomycetota</taxon>
        <taxon>Actinomycetes</taxon>
        <taxon>Micrococcales</taxon>
        <taxon>Micrococcaceae</taxon>
        <taxon>Pseudarthrobacter</taxon>
    </lineage>
</organism>
<dbReference type="Proteomes" id="UP001262032">
    <property type="component" value="Unassembled WGS sequence"/>
</dbReference>
<sequence length="101" mass="10325">MPLTPPSDAELDIMIRARLASLGIDLNQLPAGTASDPETGSPGQASVLASLRSFMRTTVAELSAYQVPFAGAAGTADPALLSQQAAPPALHPSIDTARRTA</sequence>